<keyword evidence="3" id="KW-1185">Reference proteome</keyword>
<evidence type="ECO:0008006" key="4">
    <source>
        <dbReference type="Google" id="ProtNLM"/>
    </source>
</evidence>
<feature type="chain" id="PRO_5042931955" description="WAP domain-containing protein" evidence="1">
    <location>
        <begin position="24"/>
        <end position="263"/>
    </location>
</feature>
<feature type="signal peptide" evidence="1">
    <location>
        <begin position="1"/>
        <end position="23"/>
    </location>
</feature>
<evidence type="ECO:0000313" key="2">
    <source>
        <dbReference type="EMBL" id="KAK5647621.1"/>
    </source>
</evidence>
<proteinExistence type="predicted"/>
<keyword evidence="1" id="KW-0732">Signal</keyword>
<sequence length="263" mass="28848">MQKPIWPLILYIFLTLCTSYSSSQDIATNDTESLSTRIDLLKNLTTSTLPSTSKSPKIAVPQVQKKIVCPSKGKSVPFLAPSCKSSKECGQWGPNLLCCSSRCLRGIIPLDPEPSHNPILGVIDRVCPTDPMPELLNVQECVVDDDCGPRICCQETNSKTGEIKSYCRNAAPRLNKLPRLRQLLLPLKTFAGYLQCSPSPPPFLDLFPKACKSLLDCFPNLCCQENGKKVCRPPKKSLITFILGASKSIGTLGIVKKLIQKIS</sequence>
<accession>A0AAN7VLM9</accession>
<evidence type="ECO:0000313" key="3">
    <source>
        <dbReference type="Proteomes" id="UP001329430"/>
    </source>
</evidence>
<dbReference type="Proteomes" id="UP001329430">
    <property type="component" value="Chromosome 2"/>
</dbReference>
<gene>
    <name evidence="2" type="ORF">RI129_002513</name>
</gene>
<evidence type="ECO:0000256" key="1">
    <source>
        <dbReference type="SAM" id="SignalP"/>
    </source>
</evidence>
<dbReference type="AlphaFoldDB" id="A0AAN7VLM9"/>
<reference evidence="2 3" key="1">
    <citation type="journal article" date="2024" name="Insects">
        <title>An Improved Chromosome-Level Genome Assembly of the Firefly Pyrocoelia pectoralis.</title>
        <authorList>
            <person name="Fu X."/>
            <person name="Meyer-Rochow V.B."/>
            <person name="Ballantyne L."/>
            <person name="Zhu X."/>
        </authorList>
    </citation>
    <scope>NUCLEOTIDE SEQUENCE [LARGE SCALE GENOMIC DNA]</scope>
    <source>
        <strain evidence="2">XCY_ONT2</strain>
    </source>
</reference>
<dbReference type="EMBL" id="JAVRBK010000002">
    <property type="protein sequence ID" value="KAK5647621.1"/>
    <property type="molecule type" value="Genomic_DNA"/>
</dbReference>
<comment type="caution">
    <text evidence="2">The sequence shown here is derived from an EMBL/GenBank/DDBJ whole genome shotgun (WGS) entry which is preliminary data.</text>
</comment>
<name>A0AAN7VLM9_9COLE</name>
<organism evidence="2 3">
    <name type="scientific">Pyrocoelia pectoralis</name>
    <dbReference type="NCBI Taxonomy" id="417401"/>
    <lineage>
        <taxon>Eukaryota</taxon>
        <taxon>Metazoa</taxon>
        <taxon>Ecdysozoa</taxon>
        <taxon>Arthropoda</taxon>
        <taxon>Hexapoda</taxon>
        <taxon>Insecta</taxon>
        <taxon>Pterygota</taxon>
        <taxon>Neoptera</taxon>
        <taxon>Endopterygota</taxon>
        <taxon>Coleoptera</taxon>
        <taxon>Polyphaga</taxon>
        <taxon>Elateriformia</taxon>
        <taxon>Elateroidea</taxon>
        <taxon>Lampyridae</taxon>
        <taxon>Lampyrinae</taxon>
        <taxon>Pyrocoelia</taxon>
    </lineage>
</organism>
<protein>
    <recommendedName>
        <fullName evidence="4">WAP domain-containing protein</fullName>
    </recommendedName>
</protein>